<dbReference type="NCBIfam" id="TIGR02914">
    <property type="entry name" value="EpsI_fam"/>
    <property type="match status" value="1"/>
</dbReference>
<gene>
    <name evidence="2" type="ORF">MNBD_UNCLBAC01-1741</name>
</gene>
<protein>
    <recommendedName>
        <fullName evidence="1">Methanolan biosynthesis EpsI domain-containing protein</fullName>
    </recommendedName>
</protein>
<name>A0A3B1CYD8_9ZZZZ</name>
<organism evidence="2">
    <name type="scientific">hydrothermal vent metagenome</name>
    <dbReference type="NCBI Taxonomy" id="652676"/>
    <lineage>
        <taxon>unclassified sequences</taxon>
        <taxon>metagenomes</taxon>
        <taxon>ecological metagenomes</taxon>
    </lineage>
</organism>
<dbReference type="Pfam" id="PF11984">
    <property type="entry name" value="DUF3485"/>
    <property type="match status" value="1"/>
</dbReference>
<dbReference type="EMBL" id="UOGJ01000069">
    <property type="protein sequence ID" value="VAX35656.1"/>
    <property type="molecule type" value="Genomic_DNA"/>
</dbReference>
<feature type="domain" description="Methanolan biosynthesis EpsI" evidence="1">
    <location>
        <begin position="12"/>
        <end position="203"/>
    </location>
</feature>
<evidence type="ECO:0000313" key="2">
    <source>
        <dbReference type="EMBL" id="VAX35656.1"/>
    </source>
</evidence>
<dbReference type="InterPro" id="IPR014263">
    <property type="entry name" value="Methanolan_biosynth_EpsI"/>
</dbReference>
<evidence type="ECO:0000259" key="1">
    <source>
        <dbReference type="Pfam" id="PF11984"/>
    </source>
</evidence>
<reference evidence="2" key="1">
    <citation type="submission" date="2018-06" db="EMBL/GenBank/DDBJ databases">
        <authorList>
            <person name="Zhirakovskaya E."/>
        </authorList>
    </citation>
    <scope>NUCLEOTIDE SEQUENCE</scope>
</reference>
<proteinExistence type="predicted"/>
<accession>A0A3B1CYD8</accession>
<sequence length="213" mass="24823">MKNIRPILSTLILIATILICFLSPKQKYDSFNITSKLNIPHKLKDWRSANMSQQLNLEEKDDRYNFISSVFARLYGTRYQEKILFLILDAGNFHHPKVCFNSSGFTITELPDTELKTPNGIFKAKSILTLKNGEGFIVTYWIVINKKHVNWTEQKFKQLWFSLLNKKKVGLMMRIDIPTNEDNIEHAIKLSQKFIREMSVELSKKSVGYIFGE</sequence>
<dbReference type="AlphaFoldDB" id="A0A3B1CYD8"/>